<dbReference type="InterPro" id="IPR004839">
    <property type="entry name" value="Aminotransferase_I/II_large"/>
</dbReference>
<evidence type="ECO:0000313" key="8">
    <source>
        <dbReference type="EMBL" id="PFG18414.1"/>
    </source>
</evidence>
<evidence type="ECO:0000259" key="7">
    <source>
        <dbReference type="Pfam" id="PF00155"/>
    </source>
</evidence>
<comment type="caution">
    <text evidence="8">The sequence shown here is derived from an EMBL/GenBank/DDBJ whole genome shotgun (WGS) entry which is preliminary data.</text>
</comment>
<dbReference type="Gene3D" id="3.40.640.10">
    <property type="entry name" value="Type I PLP-dependent aspartate aminotransferase-like (Major domain)"/>
    <property type="match status" value="1"/>
</dbReference>
<evidence type="ECO:0000313" key="9">
    <source>
        <dbReference type="Proteomes" id="UP000226079"/>
    </source>
</evidence>
<dbReference type="PANTHER" id="PTHR42790:SF19">
    <property type="entry name" value="KYNURENINE_ALPHA-AMINOADIPATE AMINOTRANSFERASE, MITOCHONDRIAL"/>
    <property type="match status" value="1"/>
</dbReference>
<dbReference type="InterPro" id="IPR015421">
    <property type="entry name" value="PyrdxlP-dep_Trfase_major"/>
</dbReference>
<keyword evidence="5" id="KW-0808">Transferase</keyword>
<dbReference type="EMBL" id="PDJC01000001">
    <property type="protein sequence ID" value="PFG18414.1"/>
    <property type="molecule type" value="Genomic_DNA"/>
</dbReference>
<dbReference type="InterPro" id="IPR015424">
    <property type="entry name" value="PyrdxlP-dep_Trfase"/>
</dbReference>
<evidence type="ECO:0000256" key="5">
    <source>
        <dbReference type="ARBA" id="ARBA00022679"/>
    </source>
</evidence>
<organism evidence="8 9">
    <name type="scientific">Propionicimonas paludicola</name>
    <dbReference type="NCBI Taxonomy" id="185243"/>
    <lineage>
        <taxon>Bacteria</taxon>
        <taxon>Bacillati</taxon>
        <taxon>Actinomycetota</taxon>
        <taxon>Actinomycetes</taxon>
        <taxon>Propionibacteriales</taxon>
        <taxon>Nocardioidaceae</taxon>
        <taxon>Propionicimonas</taxon>
    </lineage>
</organism>
<dbReference type="Proteomes" id="UP000226079">
    <property type="component" value="Unassembled WGS sequence"/>
</dbReference>
<keyword evidence="4" id="KW-0032">Aminotransferase</keyword>
<dbReference type="FunFam" id="3.40.640.10:FF:000053">
    <property type="entry name" value="Aminotransferase, class I"/>
    <property type="match status" value="1"/>
</dbReference>
<feature type="domain" description="Aminotransferase class I/classII large" evidence="7">
    <location>
        <begin position="60"/>
        <end position="387"/>
    </location>
</feature>
<proteinExistence type="inferred from homology"/>
<dbReference type="InterPro" id="IPR050859">
    <property type="entry name" value="Class-I_PLP-dep_aminotransf"/>
</dbReference>
<dbReference type="Gene3D" id="3.90.1150.10">
    <property type="entry name" value="Aspartate Aminotransferase, domain 1"/>
    <property type="match status" value="1"/>
</dbReference>
<evidence type="ECO:0000256" key="6">
    <source>
        <dbReference type="ARBA" id="ARBA00022898"/>
    </source>
</evidence>
<sequence>MTSPTAFEIAARFASVKSSPVRDILSVVGREDVITFAGGIPDASLFELDDFHAAYDYVLTHQGQRALQYATTQGEPELLELLAARTSRKLPTTSAQLQVTSGSQEGIYLVGQVLLDPGDVVLVEQPTYLAAVQAFTLSGARLIAVETDDSGVLPDALDAAIAEHHPKFVYLIPTFQNPSGRSMPVDRRAAVAEVLLRTRTPLLEDDPYGELRFEGVSAPPLAALPGMAAQTVLLSSASKIMAPGIRIGWLRAEGPILRAIEVAKQAVGLQSAVTDQLAVARYLATCDLDAHIAHVSRIYRTRRDAMADGLAGLLPASATITHPEGGMFLWASLGGGVDTAELLPKAVDNGIAYVPGWPFFVADPDHSAMRLSYVTNSPEVIAEGLSRLAKVFGWA</sequence>
<comment type="subunit">
    <text evidence="3">Homodimer.</text>
</comment>
<gene>
    <name evidence="8" type="ORF">ATK74_3002</name>
</gene>
<keyword evidence="6" id="KW-0663">Pyridoxal phosphate</keyword>
<evidence type="ECO:0000256" key="1">
    <source>
        <dbReference type="ARBA" id="ARBA00001933"/>
    </source>
</evidence>
<dbReference type="AlphaFoldDB" id="A0A2A9CVH5"/>
<reference evidence="8 9" key="1">
    <citation type="submission" date="2017-10" db="EMBL/GenBank/DDBJ databases">
        <title>Sequencing the genomes of 1000 actinobacteria strains.</title>
        <authorList>
            <person name="Klenk H.-P."/>
        </authorList>
    </citation>
    <scope>NUCLEOTIDE SEQUENCE [LARGE SCALE GENOMIC DNA]</scope>
    <source>
        <strain evidence="8 9">DSM 15597</strain>
    </source>
</reference>
<evidence type="ECO:0000256" key="2">
    <source>
        <dbReference type="ARBA" id="ARBA00007441"/>
    </source>
</evidence>
<evidence type="ECO:0000256" key="3">
    <source>
        <dbReference type="ARBA" id="ARBA00011738"/>
    </source>
</evidence>
<dbReference type="CDD" id="cd00609">
    <property type="entry name" value="AAT_like"/>
    <property type="match status" value="1"/>
</dbReference>
<dbReference type="GO" id="GO:0008483">
    <property type="term" value="F:transaminase activity"/>
    <property type="evidence" value="ECO:0007669"/>
    <property type="project" value="UniProtKB-KW"/>
</dbReference>
<comment type="cofactor">
    <cofactor evidence="1">
        <name>pyridoxal 5'-phosphate</name>
        <dbReference type="ChEBI" id="CHEBI:597326"/>
    </cofactor>
</comment>
<dbReference type="RefSeq" id="WP_211283396.1">
    <property type="nucleotide sequence ID" value="NZ_PDJC01000001.1"/>
</dbReference>
<keyword evidence="9" id="KW-1185">Reference proteome</keyword>
<dbReference type="InterPro" id="IPR015422">
    <property type="entry name" value="PyrdxlP-dep_Trfase_small"/>
</dbReference>
<evidence type="ECO:0000256" key="4">
    <source>
        <dbReference type="ARBA" id="ARBA00022576"/>
    </source>
</evidence>
<dbReference type="PANTHER" id="PTHR42790">
    <property type="entry name" value="AMINOTRANSFERASE"/>
    <property type="match status" value="1"/>
</dbReference>
<protein>
    <submittedName>
        <fullName evidence="8">2-aminoadipate transaminase</fullName>
    </submittedName>
</protein>
<name>A0A2A9CVH5_9ACTN</name>
<comment type="similarity">
    <text evidence="2">Belongs to the class-I pyridoxal-phosphate-dependent aminotransferase family.</text>
</comment>
<accession>A0A2A9CVH5</accession>
<dbReference type="SUPFAM" id="SSF53383">
    <property type="entry name" value="PLP-dependent transferases"/>
    <property type="match status" value="1"/>
</dbReference>
<dbReference type="GO" id="GO:1901605">
    <property type="term" value="P:alpha-amino acid metabolic process"/>
    <property type="evidence" value="ECO:0007669"/>
    <property type="project" value="TreeGrafter"/>
</dbReference>
<dbReference type="Pfam" id="PF00155">
    <property type="entry name" value="Aminotran_1_2"/>
    <property type="match status" value="1"/>
</dbReference>
<dbReference type="GO" id="GO:0030170">
    <property type="term" value="F:pyridoxal phosphate binding"/>
    <property type="evidence" value="ECO:0007669"/>
    <property type="project" value="InterPro"/>
</dbReference>